<dbReference type="EMBL" id="JAQMLS010000002">
    <property type="protein sequence ID" value="MDB8741057.1"/>
    <property type="molecule type" value="Genomic_DNA"/>
</dbReference>
<reference evidence="2" key="1">
    <citation type="submission" date="2023-01" db="EMBL/GenBank/DDBJ databases">
        <title>Human gut microbiome strain richness.</title>
        <authorList>
            <person name="Chen-Liaw A."/>
        </authorList>
    </citation>
    <scope>NUCLEOTIDE SEQUENCE</scope>
    <source>
        <strain evidence="2">D59st1_B8_D59t2_181005</strain>
    </source>
</reference>
<sequence>MNILENYRLVESKTGDGVEVIATTSEQIDNIKSYIKGLNIKSIRTMYSVLEGFGFAISFSKSLFSPDIDSDTFKGWLKPFKALQTRLAIYGLCKRRAAESGDADDIKAMTDSKSECFDELKALKTWLGVKVNCKSTDIDTLEAHCFKYARSNREAIAEGWTVKPVSVYQFINFCFKELNFGESKTECALGYAKNSIKQAVLDDATETYKKLADSQADKPAEPAKKPAKKTAKKTAKAEPEATKAEPVKA</sequence>
<dbReference type="RefSeq" id="WP_195551097.1">
    <property type="nucleotide sequence ID" value="NZ_JADMNX010000002.1"/>
</dbReference>
<feature type="region of interest" description="Disordered" evidence="1">
    <location>
        <begin position="211"/>
        <end position="249"/>
    </location>
</feature>
<dbReference type="AlphaFoldDB" id="A0AAW6DW42"/>
<organism evidence="2 3">
    <name type="scientific">Ruminococcus bicirculans</name>
    <name type="common">ex Wegman et al. 2014</name>
    <dbReference type="NCBI Taxonomy" id="1160721"/>
    <lineage>
        <taxon>Bacteria</taxon>
        <taxon>Bacillati</taxon>
        <taxon>Bacillota</taxon>
        <taxon>Clostridia</taxon>
        <taxon>Eubacteriales</taxon>
        <taxon>Oscillospiraceae</taxon>
        <taxon>Ruminococcus</taxon>
    </lineage>
</organism>
<feature type="compositionally biased region" description="Basic and acidic residues" evidence="1">
    <location>
        <begin position="235"/>
        <end position="249"/>
    </location>
</feature>
<protein>
    <submittedName>
        <fullName evidence="2">Uncharacterized protein</fullName>
    </submittedName>
</protein>
<evidence type="ECO:0000256" key="1">
    <source>
        <dbReference type="SAM" id="MobiDB-lite"/>
    </source>
</evidence>
<dbReference type="Proteomes" id="UP001211421">
    <property type="component" value="Unassembled WGS sequence"/>
</dbReference>
<evidence type="ECO:0000313" key="2">
    <source>
        <dbReference type="EMBL" id="MDB8741057.1"/>
    </source>
</evidence>
<name>A0AAW6DW42_9FIRM</name>
<proteinExistence type="predicted"/>
<comment type="caution">
    <text evidence="2">The sequence shown here is derived from an EMBL/GenBank/DDBJ whole genome shotgun (WGS) entry which is preliminary data.</text>
</comment>
<accession>A0AAW6DW42</accession>
<evidence type="ECO:0000313" key="3">
    <source>
        <dbReference type="Proteomes" id="UP001211421"/>
    </source>
</evidence>
<gene>
    <name evidence="2" type="ORF">PNV70_03115</name>
</gene>
<feature type="compositionally biased region" description="Basic residues" evidence="1">
    <location>
        <begin position="225"/>
        <end position="234"/>
    </location>
</feature>
<feature type="compositionally biased region" description="Basic and acidic residues" evidence="1">
    <location>
        <begin position="211"/>
        <end position="224"/>
    </location>
</feature>